<dbReference type="InterPro" id="IPR054816">
    <property type="entry name" value="Lipoprotein_mollicutes-type_CS"/>
</dbReference>
<evidence type="ECO:0008006" key="4">
    <source>
        <dbReference type="Google" id="ProtNLM"/>
    </source>
</evidence>
<accession>A0A1B3SJ91</accession>
<dbReference type="PROSITE" id="PS51257">
    <property type="entry name" value="PROKAR_LIPOPROTEIN"/>
    <property type="match status" value="1"/>
</dbReference>
<feature type="chain" id="PRO_5008553991" description="MOLPALP family lipoprotein" evidence="1">
    <location>
        <begin position="20"/>
        <end position="708"/>
    </location>
</feature>
<keyword evidence="3" id="KW-1185">Reference proteome</keyword>
<dbReference type="RefSeq" id="WP_069115782.1">
    <property type="nucleotide sequence ID" value="NZ_CP017015.1"/>
</dbReference>
<gene>
    <name evidence="2" type="ORF">SHELI_v1c00460</name>
</gene>
<dbReference type="EMBL" id="CP017015">
    <property type="protein sequence ID" value="AOG60001.1"/>
    <property type="molecule type" value="Genomic_DNA"/>
</dbReference>
<dbReference type="InterPro" id="IPR030893">
    <property type="entry name" value="Mollicu_LP"/>
</dbReference>
<evidence type="ECO:0000313" key="3">
    <source>
        <dbReference type="Proteomes" id="UP000094378"/>
    </source>
</evidence>
<dbReference type="NCBIfam" id="NF038029">
    <property type="entry name" value="LP_plasma"/>
    <property type="match status" value="1"/>
</dbReference>
<protein>
    <recommendedName>
        <fullName evidence="4">MOLPALP family lipoprotein</fullName>
    </recommendedName>
</protein>
<dbReference type="KEGG" id="shj:SHELI_v1c00460"/>
<dbReference type="STRING" id="216938.SHELI_v1c00460"/>
<sequence length="708" mass="77647">MKKLISLLGVVSISASSLSFVVSCQKDNRQFDNSNDQKNIQQLLTQYSKALYLNENEIDTTSDGLGKIHYSSSYVMSDHVKNNYLSSLGLNDFDGVEINDYSRYSDIAQKYFKNSTDIIDQNTQVDDSVYKGEVISLESPSGIMGTIMSLVQSLPTIMGALSNPAALAPLLAVLSKKLDTLVSPSLIHQLGNILSADVLKDLEKAFSFDAYKDENGNVFSYEDALNSSIIALSNSLDKIVNKDSDKAALANNNKENINNNIKDAAKLIGSNISGIFKKTKSLSLDILTDAKYIPGVLYFLRTLLVYLNSFKLKTLTNDKLSIVDIDKQRTATIKQEDNVLDLKNIVDVLSTLTEDTDGNGGTVLKNLIGAILATPGDKTPDDAKALGLNTPYTGEKHGLMTVITGLLSEMLGGENLQAGPATINVDSFLRIFINWGFGYNSSDAASLIGALYSFKDSLPDMLKSFLTNIGEADWKANFGEKGKFINYLYSSDKALGASVKKLLQNPIGDILKLPLLSSLLGGSADAEKKFDDKKDVTFGFLLSTSVQKIVADLKSNLDKVKDESKYVINFDLFGKLFKSLYIDDLFKKATEDIPNMMHILGLSDDNKSFKDGSPLAILQTIITNYIGVLSDLVNEITGLMNEYNKKLAKTKVVANSVFDSLEVNVESSLTNDFTYKINDKKTNVTNTFEIKLAYEGKYLVVRNIKKVA</sequence>
<proteinExistence type="predicted"/>
<reference evidence="2 3" key="1">
    <citation type="submission" date="2016-08" db="EMBL/GenBank/DDBJ databases">
        <title>Complete genome sequence of Spiroplasma helicoides TABS-2 (DSM 22551).</title>
        <authorList>
            <person name="Shen W.-Y."/>
            <person name="Lo W.-S."/>
            <person name="Lai Y.-C."/>
            <person name="Kuo C.-H."/>
        </authorList>
    </citation>
    <scope>NUCLEOTIDE SEQUENCE [LARGE SCALE GENOMIC DNA]</scope>
    <source>
        <strain evidence="2 3">TABS-2</strain>
    </source>
</reference>
<dbReference type="NCBIfam" id="TIGR04547">
    <property type="entry name" value="Mollicu_LP"/>
    <property type="match status" value="1"/>
</dbReference>
<dbReference type="AlphaFoldDB" id="A0A1B3SJ91"/>
<name>A0A1B3SJ91_9MOLU</name>
<feature type="signal peptide" evidence="1">
    <location>
        <begin position="1"/>
        <end position="19"/>
    </location>
</feature>
<dbReference type="OrthoDB" id="387392at2"/>
<keyword evidence="1" id="KW-0732">Signal</keyword>
<organism evidence="2 3">
    <name type="scientific">Spiroplasma helicoides</name>
    <dbReference type="NCBI Taxonomy" id="216938"/>
    <lineage>
        <taxon>Bacteria</taxon>
        <taxon>Bacillati</taxon>
        <taxon>Mycoplasmatota</taxon>
        <taxon>Mollicutes</taxon>
        <taxon>Entomoplasmatales</taxon>
        <taxon>Spiroplasmataceae</taxon>
        <taxon>Spiroplasma</taxon>
    </lineage>
</organism>
<evidence type="ECO:0000313" key="2">
    <source>
        <dbReference type="EMBL" id="AOG60001.1"/>
    </source>
</evidence>
<dbReference type="Proteomes" id="UP000094378">
    <property type="component" value="Chromosome"/>
</dbReference>
<evidence type="ECO:0000256" key="1">
    <source>
        <dbReference type="SAM" id="SignalP"/>
    </source>
</evidence>